<evidence type="ECO:0000256" key="5">
    <source>
        <dbReference type="ARBA" id="ARBA00022525"/>
    </source>
</evidence>
<dbReference type="OrthoDB" id="187139at2759"/>
<dbReference type="Proteomes" id="UP000250235">
    <property type="component" value="Unassembled WGS sequence"/>
</dbReference>
<accession>A0A2Z7CKH9</accession>
<keyword evidence="5" id="KW-0964">Secreted</keyword>
<dbReference type="InterPro" id="IPR012334">
    <property type="entry name" value="Pectin_lyas_fold"/>
</dbReference>
<evidence type="ECO:0000256" key="6">
    <source>
        <dbReference type="ARBA" id="ARBA00022729"/>
    </source>
</evidence>
<name>A0A2Z7CKH9_9LAMI</name>
<proteinExistence type="inferred from homology"/>
<dbReference type="GO" id="GO:0005975">
    <property type="term" value="P:carbohydrate metabolic process"/>
    <property type="evidence" value="ECO:0007669"/>
    <property type="project" value="InterPro"/>
</dbReference>
<evidence type="ECO:0000313" key="16">
    <source>
        <dbReference type="Proteomes" id="UP000250235"/>
    </source>
</evidence>
<evidence type="ECO:0000256" key="4">
    <source>
        <dbReference type="ARBA" id="ARBA00022512"/>
    </source>
</evidence>
<keyword evidence="16" id="KW-1185">Reference proteome</keyword>
<dbReference type="GO" id="GO:0009901">
    <property type="term" value="P:anther dehiscence"/>
    <property type="evidence" value="ECO:0007669"/>
    <property type="project" value="UniProtKB-ARBA"/>
</dbReference>
<evidence type="ECO:0000256" key="13">
    <source>
        <dbReference type="RuleBase" id="RU361169"/>
    </source>
</evidence>
<sequence length="417" mass="45527">MMLRILFVTLLTIVLCSSSCHGRKAHKHRKNSKDHSHRLISQGQVVINVDDFGAKADGKTDNAQAFRSAWNKACNSTSPSTIVVPRGKTYYIKHVDLSGPCKSSVSMEIQGTIKATSEMYDTPKRLWMKFEDVADMSISGGGTVDGNGAIWWKNSCKIKKSKPCQSQGAPTAMTFKNCVNLKMTNLNLRNAQQMHVVFEGCRDVEASKISITAPGDSPNTDGIHITKTQNINILDSIIKTGDDCISIVNGTSNVQVRNIMCGPGHGISIGSLGENNVENHVSNILVKGVKITGATNGVRIKTWQGGSGSARNIEFEDILMQNVSNPIIINQNYCDKNEKCVKQNSAVQVENIMYRNIRGTSATKVAINFNCSESFPCRNLFMENVKLSTAHGEDKKAEAFCSQLTRINAGGSSFPRC</sequence>
<dbReference type="SMART" id="SM00710">
    <property type="entry name" value="PbH1"/>
    <property type="match status" value="5"/>
</dbReference>
<comment type="subcellular location">
    <subcellularLocation>
        <location evidence="1">Secreted</location>
        <location evidence="1">Cell wall</location>
    </subcellularLocation>
</comment>
<keyword evidence="6 14" id="KW-0732">Signal</keyword>
<evidence type="ECO:0000256" key="7">
    <source>
        <dbReference type="ARBA" id="ARBA00022801"/>
    </source>
</evidence>
<comment type="catalytic activity">
    <reaction evidence="10">
        <text>(1,4-alpha-D-galacturonosyl)n+m + H2O = (1,4-alpha-D-galacturonosyl)n + (1,4-alpha-D-galacturonosyl)m.</text>
        <dbReference type="EC" id="3.2.1.15"/>
    </reaction>
</comment>
<dbReference type="GO" id="GO:0004650">
    <property type="term" value="F:polygalacturonase activity"/>
    <property type="evidence" value="ECO:0007669"/>
    <property type="project" value="UniProtKB-EC"/>
</dbReference>
<feature type="chain" id="PRO_5016436725" description="endo-polygalacturonase" evidence="14">
    <location>
        <begin position="19"/>
        <end position="417"/>
    </location>
</feature>
<comment type="similarity">
    <text evidence="2 13">Belongs to the glycosyl hydrolase 28 family.</text>
</comment>
<evidence type="ECO:0000256" key="12">
    <source>
        <dbReference type="PROSITE-ProRule" id="PRU10052"/>
    </source>
</evidence>
<evidence type="ECO:0000256" key="10">
    <source>
        <dbReference type="ARBA" id="ARBA00034074"/>
    </source>
</evidence>
<evidence type="ECO:0000313" key="15">
    <source>
        <dbReference type="EMBL" id="KZV47263.1"/>
    </source>
</evidence>
<keyword evidence="4" id="KW-0134">Cell wall</keyword>
<dbReference type="FunFam" id="2.160.20.10:FF:000028">
    <property type="entry name" value="Polygalacturonase QRT2"/>
    <property type="match status" value="1"/>
</dbReference>
<dbReference type="PANTHER" id="PTHR31375">
    <property type="match status" value="1"/>
</dbReference>
<protein>
    <recommendedName>
        <fullName evidence="3">endo-polygalacturonase</fullName>
        <ecNumber evidence="3">3.2.1.15</ecNumber>
    </recommendedName>
    <alternativeName>
        <fullName evidence="11">Pectinase</fullName>
    </alternativeName>
</protein>
<dbReference type="GO" id="GO:0010047">
    <property type="term" value="P:fruit dehiscence"/>
    <property type="evidence" value="ECO:0007669"/>
    <property type="project" value="UniProtKB-ARBA"/>
</dbReference>
<feature type="signal peptide" evidence="14">
    <location>
        <begin position="1"/>
        <end position="18"/>
    </location>
</feature>
<dbReference type="EMBL" id="KQ995303">
    <property type="protein sequence ID" value="KZV47263.1"/>
    <property type="molecule type" value="Genomic_DNA"/>
</dbReference>
<evidence type="ECO:0000256" key="3">
    <source>
        <dbReference type="ARBA" id="ARBA00012736"/>
    </source>
</evidence>
<gene>
    <name evidence="15" type="ORF">F511_07686</name>
</gene>
<dbReference type="PROSITE" id="PS00502">
    <property type="entry name" value="POLYGALACTURONASE"/>
    <property type="match status" value="1"/>
</dbReference>
<evidence type="ECO:0000256" key="2">
    <source>
        <dbReference type="ARBA" id="ARBA00008834"/>
    </source>
</evidence>
<dbReference type="InterPro" id="IPR011050">
    <property type="entry name" value="Pectin_lyase_fold/virulence"/>
</dbReference>
<evidence type="ECO:0000256" key="11">
    <source>
        <dbReference type="ARBA" id="ARBA00083621"/>
    </source>
</evidence>
<dbReference type="GO" id="GO:0009830">
    <property type="term" value="P:cell wall modification involved in abscission"/>
    <property type="evidence" value="ECO:0007669"/>
    <property type="project" value="UniProtKB-ARBA"/>
</dbReference>
<dbReference type="SUPFAM" id="SSF51126">
    <property type="entry name" value="Pectin lyase-like"/>
    <property type="match status" value="1"/>
</dbReference>
<keyword evidence="7 13" id="KW-0378">Hydrolase</keyword>
<dbReference type="Gene3D" id="2.160.20.10">
    <property type="entry name" value="Single-stranded right-handed beta-helix, Pectin lyase-like"/>
    <property type="match status" value="1"/>
</dbReference>
<evidence type="ECO:0000256" key="14">
    <source>
        <dbReference type="SAM" id="SignalP"/>
    </source>
</evidence>
<organism evidence="15 16">
    <name type="scientific">Dorcoceras hygrometricum</name>
    <dbReference type="NCBI Taxonomy" id="472368"/>
    <lineage>
        <taxon>Eukaryota</taxon>
        <taxon>Viridiplantae</taxon>
        <taxon>Streptophyta</taxon>
        <taxon>Embryophyta</taxon>
        <taxon>Tracheophyta</taxon>
        <taxon>Spermatophyta</taxon>
        <taxon>Magnoliopsida</taxon>
        <taxon>eudicotyledons</taxon>
        <taxon>Gunneridae</taxon>
        <taxon>Pentapetalae</taxon>
        <taxon>asterids</taxon>
        <taxon>lamiids</taxon>
        <taxon>Lamiales</taxon>
        <taxon>Gesneriaceae</taxon>
        <taxon>Didymocarpoideae</taxon>
        <taxon>Trichosporeae</taxon>
        <taxon>Loxocarpinae</taxon>
        <taxon>Dorcoceras</taxon>
    </lineage>
</organism>
<feature type="active site" evidence="12">
    <location>
        <position position="265"/>
    </location>
</feature>
<evidence type="ECO:0000256" key="9">
    <source>
        <dbReference type="ARBA" id="ARBA00023316"/>
    </source>
</evidence>
<evidence type="ECO:0000256" key="8">
    <source>
        <dbReference type="ARBA" id="ARBA00023295"/>
    </source>
</evidence>
<dbReference type="AlphaFoldDB" id="A0A2Z7CKH9"/>
<keyword evidence="8 13" id="KW-0326">Glycosidase</keyword>
<dbReference type="EC" id="3.2.1.15" evidence="3"/>
<keyword evidence="9" id="KW-0961">Cell wall biogenesis/degradation</keyword>
<dbReference type="InterPro" id="IPR006626">
    <property type="entry name" value="PbH1"/>
</dbReference>
<dbReference type="InterPro" id="IPR000743">
    <property type="entry name" value="Glyco_hydro_28"/>
</dbReference>
<dbReference type="Pfam" id="PF00295">
    <property type="entry name" value="Glyco_hydro_28"/>
    <property type="match status" value="1"/>
</dbReference>
<evidence type="ECO:0000256" key="1">
    <source>
        <dbReference type="ARBA" id="ARBA00004191"/>
    </source>
</evidence>
<reference evidence="15 16" key="1">
    <citation type="journal article" date="2015" name="Proc. Natl. Acad. Sci. U.S.A.">
        <title>The resurrection genome of Boea hygrometrica: A blueprint for survival of dehydration.</title>
        <authorList>
            <person name="Xiao L."/>
            <person name="Yang G."/>
            <person name="Zhang L."/>
            <person name="Yang X."/>
            <person name="Zhao S."/>
            <person name="Ji Z."/>
            <person name="Zhou Q."/>
            <person name="Hu M."/>
            <person name="Wang Y."/>
            <person name="Chen M."/>
            <person name="Xu Y."/>
            <person name="Jin H."/>
            <person name="Xiao X."/>
            <person name="Hu G."/>
            <person name="Bao F."/>
            <person name="Hu Y."/>
            <person name="Wan P."/>
            <person name="Li L."/>
            <person name="Deng X."/>
            <person name="Kuang T."/>
            <person name="Xiang C."/>
            <person name="Zhu J.K."/>
            <person name="Oliver M.J."/>
            <person name="He Y."/>
        </authorList>
    </citation>
    <scope>NUCLEOTIDE SEQUENCE [LARGE SCALE GENOMIC DNA]</scope>
    <source>
        <strain evidence="16">cv. XS01</strain>
    </source>
</reference>